<evidence type="ECO:0000256" key="1">
    <source>
        <dbReference type="ARBA" id="ARBA00023015"/>
    </source>
</evidence>
<accession>A0ABD6ADZ7</accession>
<dbReference type="AlphaFoldDB" id="A0ABD6ADZ7"/>
<evidence type="ECO:0000313" key="5">
    <source>
        <dbReference type="EMBL" id="MFC7318416.1"/>
    </source>
</evidence>
<dbReference type="Pfam" id="PF04967">
    <property type="entry name" value="HTH_10"/>
    <property type="match status" value="1"/>
</dbReference>
<dbReference type="Proteomes" id="UP001596547">
    <property type="component" value="Unassembled WGS sequence"/>
</dbReference>
<dbReference type="Pfam" id="PF15915">
    <property type="entry name" value="BAT"/>
    <property type="match status" value="1"/>
</dbReference>
<dbReference type="InterPro" id="IPR031803">
    <property type="entry name" value="BAT_GAF/HTH-assoc"/>
</dbReference>
<evidence type="ECO:0000256" key="2">
    <source>
        <dbReference type="ARBA" id="ARBA00023163"/>
    </source>
</evidence>
<proteinExistence type="predicted"/>
<dbReference type="InterPro" id="IPR007050">
    <property type="entry name" value="HTH_bacterioopsin"/>
</dbReference>
<evidence type="ECO:0000313" key="6">
    <source>
        <dbReference type="Proteomes" id="UP001596547"/>
    </source>
</evidence>
<organism evidence="5 6">
    <name type="scientific">Halomarina halobia</name>
    <dbReference type="NCBI Taxonomy" id="3033386"/>
    <lineage>
        <taxon>Archaea</taxon>
        <taxon>Methanobacteriati</taxon>
        <taxon>Methanobacteriota</taxon>
        <taxon>Stenosarchaea group</taxon>
        <taxon>Halobacteria</taxon>
        <taxon>Halobacteriales</taxon>
        <taxon>Natronomonadaceae</taxon>
        <taxon>Halomarina</taxon>
    </lineage>
</organism>
<keyword evidence="1" id="KW-0805">Transcription regulation</keyword>
<sequence length="225" mass="25573">MATIVSASIPAQEFALYSTLSALPGVEFETEQIVETGEDIVMPLMWARGADHEALEGAIEEDPSVDNLSKLAEFDEEILYQMDWIDQVQLVIQMVTNARATIMDARSTDERWQLRIMYPDRESLSATHDFCKSNDLTFDVRSIHDMEGEPAQLYGLTDEQYRALVLACQRGYYDVPKKVELNELADELDLSHQALSERLRRGNRALIRSSLRIGDQPEQESVTRS</sequence>
<feature type="domain" description="HTH bat-type" evidence="3">
    <location>
        <begin position="156"/>
        <end position="207"/>
    </location>
</feature>
<dbReference type="RefSeq" id="WP_276305793.1">
    <property type="nucleotide sequence ID" value="NZ_CP119993.1"/>
</dbReference>
<dbReference type="GeneID" id="79317404"/>
<dbReference type="PANTHER" id="PTHR34236">
    <property type="entry name" value="DIMETHYL SULFOXIDE REDUCTASE TRANSCRIPTIONAL ACTIVATOR"/>
    <property type="match status" value="1"/>
</dbReference>
<dbReference type="EMBL" id="JBHTBF010000003">
    <property type="protein sequence ID" value="MFC7318416.1"/>
    <property type="molecule type" value="Genomic_DNA"/>
</dbReference>
<protein>
    <submittedName>
        <fullName evidence="5">Helix-turn-helix domain-containing protein</fullName>
    </submittedName>
</protein>
<reference evidence="5 6" key="1">
    <citation type="journal article" date="2019" name="Int. J. Syst. Evol. Microbiol.">
        <title>The Global Catalogue of Microorganisms (GCM) 10K type strain sequencing project: providing services to taxonomists for standard genome sequencing and annotation.</title>
        <authorList>
            <consortium name="The Broad Institute Genomics Platform"/>
            <consortium name="The Broad Institute Genome Sequencing Center for Infectious Disease"/>
            <person name="Wu L."/>
            <person name="Ma J."/>
        </authorList>
    </citation>
    <scope>NUCLEOTIDE SEQUENCE [LARGE SCALE GENOMIC DNA]</scope>
    <source>
        <strain evidence="5 6">PSR21</strain>
    </source>
</reference>
<comment type="caution">
    <text evidence="5">The sequence shown here is derived from an EMBL/GenBank/DDBJ whole genome shotgun (WGS) entry which is preliminary data.</text>
</comment>
<evidence type="ECO:0000259" key="3">
    <source>
        <dbReference type="Pfam" id="PF04967"/>
    </source>
</evidence>
<keyword evidence="6" id="KW-1185">Reference proteome</keyword>
<feature type="domain" description="Bacterioopsin transcriptional activator GAF and HTH associated" evidence="4">
    <location>
        <begin position="15"/>
        <end position="149"/>
    </location>
</feature>
<gene>
    <name evidence="5" type="ORF">ACFQPE_16680</name>
</gene>
<keyword evidence="2" id="KW-0804">Transcription</keyword>
<name>A0ABD6ADZ7_9EURY</name>
<dbReference type="PANTHER" id="PTHR34236:SF1">
    <property type="entry name" value="DIMETHYL SULFOXIDE REDUCTASE TRANSCRIPTIONAL ACTIVATOR"/>
    <property type="match status" value="1"/>
</dbReference>
<evidence type="ECO:0000259" key="4">
    <source>
        <dbReference type="Pfam" id="PF15915"/>
    </source>
</evidence>